<dbReference type="AlphaFoldDB" id="F2IKH4"/>
<feature type="chain" id="PRO_5003278709" evidence="6">
    <location>
        <begin position="21"/>
        <end position="462"/>
    </location>
</feature>
<dbReference type="InterPro" id="IPR050597">
    <property type="entry name" value="Cytochrome_c_Oxidase_Subunit"/>
</dbReference>
<dbReference type="InterPro" id="IPR038414">
    <property type="entry name" value="CcoP_N_sf"/>
</dbReference>
<reference evidence="8 9" key="1">
    <citation type="journal article" date="2011" name="Stand. Genomic Sci.">
        <title>Complete genome sequence of the gliding freshwater bacterium Fluviicola taffensis type strain (RW262).</title>
        <authorList>
            <person name="Woyke T."/>
            <person name="Chertkov O."/>
            <person name="Lapidus A."/>
            <person name="Nolan M."/>
            <person name="Lucas S."/>
            <person name="Del Rio T.G."/>
            <person name="Tice H."/>
            <person name="Cheng J.F."/>
            <person name="Tapia R."/>
            <person name="Han C."/>
            <person name="Goodwin L."/>
            <person name="Pitluck S."/>
            <person name="Liolios K."/>
            <person name="Pagani I."/>
            <person name="Ivanova N."/>
            <person name="Huntemann M."/>
            <person name="Mavromatis K."/>
            <person name="Mikhailova N."/>
            <person name="Pati A."/>
            <person name="Chen A."/>
            <person name="Palaniappan K."/>
            <person name="Land M."/>
            <person name="Hauser L."/>
            <person name="Brambilla E.M."/>
            <person name="Rohde M."/>
            <person name="Mwirichia R."/>
            <person name="Sikorski J."/>
            <person name="Tindall B.J."/>
            <person name="Goker M."/>
            <person name="Bristow J."/>
            <person name="Eisen J.A."/>
            <person name="Markowitz V."/>
            <person name="Hugenholtz P."/>
            <person name="Klenk H.P."/>
            <person name="Kyrpides N.C."/>
        </authorList>
    </citation>
    <scope>NUCLEOTIDE SEQUENCE [LARGE SCALE GENOMIC DNA]</scope>
    <source>
        <strain evidence="9">DSM 16823 / RW262 / RW262</strain>
    </source>
</reference>
<dbReference type="KEGG" id="fte:Fluta_3126"/>
<reference evidence="9" key="2">
    <citation type="submission" date="2011-02" db="EMBL/GenBank/DDBJ databases">
        <title>The complete genome of Fluviicola taffensis DSM 16823.</title>
        <authorList>
            <consortium name="US DOE Joint Genome Institute (JGI-PGF)"/>
            <person name="Lucas S."/>
            <person name="Copeland A."/>
            <person name="Lapidus A."/>
            <person name="Bruce D."/>
            <person name="Goodwin L."/>
            <person name="Pitluck S."/>
            <person name="Kyrpides N."/>
            <person name="Mavromatis K."/>
            <person name="Ivanova N."/>
            <person name="Mikhailova N."/>
            <person name="Pagani I."/>
            <person name="Chertkov O."/>
            <person name="Detter J.C."/>
            <person name="Han C."/>
            <person name="Tapia R."/>
            <person name="Land M."/>
            <person name="Hauser L."/>
            <person name="Markowitz V."/>
            <person name="Cheng J.-F."/>
            <person name="Hugenholtz P."/>
            <person name="Woyke T."/>
            <person name="Wu D."/>
            <person name="Tindall B."/>
            <person name="Pomrenke H.G."/>
            <person name="Brambilla E."/>
            <person name="Klenk H.-P."/>
            <person name="Eisen J.A."/>
        </authorList>
    </citation>
    <scope>NUCLEOTIDE SEQUENCE [LARGE SCALE GENOMIC DNA]</scope>
    <source>
        <strain evidence="9">DSM 16823 / RW262 / RW262</strain>
    </source>
</reference>
<dbReference type="PANTHER" id="PTHR33751:SF1">
    <property type="entry name" value="CBB3-TYPE CYTOCHROME C OXIDASE SUBUNIT FIXP"/>
    <property type="match status" value="1"/>
</dbReference>
<dbReference type="GO" id="GO:0009055">
    <property type="term" value="F:electron transfer activity"/>
    <property type="evidence" value="ECO:0007669"/>
    <property type="project" value="InterPro"/>
</dbReference>
<keyword evidence="1 4" id="KW-0349">Heme</keyword>
<evidence type="ECO:0000256" key="1">
    <source>
        <dbReference type="ARBA" id="ARBA00022617"/>
    </source>
</evidence>
<keyword evidence="6" id="KW-0732">Signal</keyword>
<dbReference type="GO" id="GO:0046872">
    <property type="term" value="F:metal ion binding"/>
    <property type="evidence" value="ECO:0007669"/>
    <property type="project" value="UniProtKB-KW"/>
</dbReference>
<sequence precursor="true">MKISQLILIAALFVGSTVYSQGEALFKAKCNTCHAVDKNSTGPLLKGVKAKWADAGESEMLYDWVKNSKNLIASGKSKMALAIKDFSGSEMAPQQASNEEIDQILEYIDGYVKVETPPNIADPSKQDSPELLPDYKGNLTIFYALLVLMIILLFAIILMSTSILTFVKSDVFKRKLKEQENLTKILVLLITVGALLTPSISYGMRTPDKTNLAEMEYPWLLVEKVDLFILFSINFVLLLVVLYLRGLFNNFFYMVYPRKVKAVKPKQSRVTKILVDVVPIEEESSILMDHEYDGIRELDNNLPPWWVWGFYMTIIFAFAYFTYYHVFNGDSQTTEYNRTMAKAKVEIDAYLKDAAMNVDESNVTLLTEQAALNSGKQLFEANCTVCHKDGSGDIGPNLTDNFWLYGNDIKTVFGTIKNGTTNGMPEHASKLNPVQLQEVASYVLSLKYKPGKEPQGTEYLKK</sequence>
<proteinExistence type="predicted"/>
<dbReference type="RefSeq" id="WP_013687867.1">
    <property type="nucleotide sequence ID" value="NC_015321.1"/>
</dbReference>
<feature type="domain" description="Cytochrome c" evidence="7">
    <location>
        <begin position="17"/>
        <end position="112"/>
    </location>
</feature>
<evidence type="ECO:0000256" key="4">
    <source>
        <dbReference type="PROSITE-ProRule" id="PRU00433"/>
    </source>
</evidence>
<dbReference type="InterPro" id="IPR009056">
    <property type="entry name" value="Cyt_c-like_dom"/>
</dbReference>
<evidence type="ECO:0000256" key="2">
    <source>
        <dbReference type="ARBA" id="ARBA00022723"/>
    </source>
</evidence>
<evidence type="ECO:0000256" key="6">
    <source>
        <dbReference type="SAM" id="SignalP"/>
    </source>
</evidence>
<keyword evidence="2 4" id="KW-0479">Metal-binding</keyword>
<dbReference type="Gene3D" id="1.10.760.10">
    <property type="entry name" value="Cytochrome c-like domain"/>
    <property type="match status" value="2"/>
</dbReference>
<dbReference type="GO" id="GO:0020037">
    <property type="term" value="F:heme binding"/>
    <property type="evidence" value="ECO:0007669"/>
    <property type="project" value="InterPro"/>
</dbReference>
<feature type="transmembrane region" description="Helical" evidence="5">
    <location>
        <begin position="185"/>
        <end position="205"/>
    </location>
</feature>
<dbReference type="Gene3D" id="6.10.280.130">
    <property type="match status" value="1"/>
</dbReference>
<keyword evidence="9" id="KW-1185">Reference proteome</keyword>
<evidence type="ECO:0000313" key="8">
    <source>
        <dbReference type="EMBL" id="AEA45100.1"/>
    </source>
</evidence>
<dbReference type="Pfam" id="PF14715">
    <property type="entry name" value="FixP_N"/>
    <property type="match status" value="1"/>
</dbReference>
<dbReference type="InterPro" id="IPR032858">
    <property type="entry name" value="CcoP_N"/>
</dbReference>
<dbReference type="OrthoDB" id="9811281at2"/>
<feature type="transmembrane region" description="Helical" evidence="5">
    <location>
        <begin position="305"/>
        <end position="326"/>
    </location>
</feature>
<dbReference type="Pfam" id="PF13442">
    <property type="entry name" value="Cytochrome_CBB3"/>
    <property type="match status" value="1"/>
</dbReference>
<dbReference type="STRING" id="755732.Fluta_3126"/>
<keyword evidence="5" id="KW-0472">Membrane</keyword>
<dbReference type="InterPro" id="IPR036909">
    <property type="entry name" value="Cyt_c-like_dom_sf"/>
</dbReference>
<feature type="transmembrane region" description="Helical" evidence="5">
    <location>
        <begin position="225"/>
        <end position="244"/>
    </location>
</feature>
<organism evidence="8 9">
    <name type="scientific">Fluviicola taffensis (strain DSM 16823 / NCIMB 13979 / RW262)</name>
    <dbReference type="NCBI Taxonomy" id="755732"/>
    <lineage>
        <taxon>Bacteria</taxon>
        <taxon>Pseudomonadati</taxon>
        <taxon>Bacteroidota</taxon>
        <taxon>Flavobacteriia</taxon>
        <taxon>Flavobacteriales</taxon>
        <taxon>Crocinitomicaceae</taxon>
        <taxon>Fluviicola</taxon>
    </lineage>
</organism>
<accession>F2IKH4</accession>
<gene>
    <name evidence="8" type="ordered locus">Fluta_3126</name>
</gene>
<name>F2IKH4_FLUTR</name>
<evidence type="ECO:0000259" key="7">
    <source>
        <dbReference type="PROSITE" id="PS51007"/>
    </source>
</evidence>
<feature type="transmembrane region" description="Helical" evidence="5">
    <location>
        <begin position="141"/>
        <end position="164"/>
    </location>
</feature>
<keyword evidence="5" id="KW-1133">Transmembrane helix</keyword>
<dbReference type="EMBL" id="CP002542">
    <property type="protein sequence ID" value="AEA45100.1"/>
    <property type="molecule type" value="Genomic_DNA"/>
</dbReference>
<dbReference type="PROSITE" id="PS51007">
    <property type="entry name" value="CYTC"/>
    <property type="match status" value="2"/>
</dbReference>
<dbReference type="Proteomes" id="UP000007463">
    <property type="component" value="Chromosome"/>
</dbReference>
<dbReference type="eggNOG" id="COG2010">
    <property type="taxonomic scope" value="Bacteria"/>
</dbReference>
<dbReference type="HOGENOM" id="CLU_591542_0_0_10"/>
<evidence type="ECO:0000313" key="9">
    <source>
        <dbReference type="Proteomes" id="UP000007463"/>
    </source>
</evidence>
<evidence type="ECO:0000256" key="5">
    <source>
        <dbReference type="SAM" id="Phobius"/>
    </source>
</evidence>
<feature type="signal peptide" evidence="6">
    <location>
        <begin position="1"/>
        <end position="20"/>
    </location>
</feature>
<feature type="domain" description="Cytochrome c" evidence="7">
    <location>
        <begin position="370"/>
        <end position="447"/>
    </location>
</feature>
<dbReference type="PANTHER" id="PTHR33751">
    <property type="entry name" value="CBB3-TYPE CYTOCHROME C OXIDASE SUBUNIT FIXP"/>
    <property type="match status" value="1"/>
</dbReference>
<dbReference type="Pfam" id="PF00034">
    <property type="entry name" value="Cytochrom_C"/>
    <property type="match status" value="1"/>
</dbReference>
<keyword evidence="5" id="KW-0812">Transmembrane</keyword>
<keyword evidence="3 4" id="KW-0408">Iron</keyword>
<evidence type="ECO:0000256" key="3">
    <source>
        <dbReference type="ARBA" id="ARBA00023004"/>
    </source>
</evidence>
<dbReference type="SUPFAM" id="SSF46626">
    <property type="entry name" value="Cytochrome c"/>
    <property type="match status" value="2"/>
</dbReference>
<protein>
    <submittedName>
        <fullName evidence="8">Cytochrome c class I</fullName>
    </submittedName>
</protein>